<organism evidence="2">
    <name type="scientific">viral metagenome</name>
    <dbReference type="NCBI Taxonomy" id="1070528"/>
    <lineage>
        <taxon>unclassified sequences</taxon>
        <taxon>metagenomes</taxon>
        <taxon>organismal metagenomes</taxon>
    </lineage>
</organism>
<feature type="region of interest" description="Disordered" evidence="1">
    <location>
        <begin position="1"/>
        <end position="27"/>
    </location>
</feature>
<name>A0A6C0B152_9ZZZZ</name>
<feature type="compositionally biased region" description="Basic residues" evidence="1">
    <location>
        <begin position="1"/>
        <end position="12"/>
    </location>
</feature>
<evidence type="ECO:0000313" key="2">
    <source>
        <dbReference type="EMBL" id="QHS85770.1"/>
    </source>
</evidence>
<accession>A0A6C0B152</accession>
<proteinExistence type="predicted"/>
<reference evidence="2" key="1">
    <citation type="journal article" date="2020" name="Nature">
        <title>Giant virus diversity and host interactions through global metagenomics.</title>
        <authorList>
            <person name="Schulz F."/>
            <person name="Roux S."/>
            <person name="Paez-Espino D."/>
            <person name="Jungbluth S."/>
            <person name="Walsh D.A."/>
            <person name="Denef V.J."/>
            <person name="McMahon K.D."/>
            <person name="Konstantinidis K.T."/>
            <person name="Eloe-Fadrosh E.A."/>
            <person name="Kyrpides N.C."/>
            <person name="Woyke T."/>
        </authorList>
    </citation>
    <scope>NUCLEOTIDE SEQUENCE</scope>
    <source>
        <strain evidence="2">GVMAG-M-3300009185-36</strain>
    </source>
</reference>
<protein>
    <submittedName>
        <fullName evidence="2">Uncharacterized protein</fullName>
    </submittedName>
</protein>
<dbReference type="EMBL" id="MN739048">
    <property type="protein sequence ID" value="QHS85770.1"/>
    <property type="molecule type" value="Genomic_DNA"/>
</dbReference>
<evidence type="ECO:0000256" key="1">
    <source>
        <dbReference type="SAM" id="MobiDB-lite"/>
    </source>
</evidence>
<dbReference type="AlphaFoldDB" id="A0A6C0B152"/>
<sequence length="48" mass="5542">MGTRRIKRRGKGRTQLDPNVHPQNPPAVRVNRDLAAEALREQKLKQKI</sequence>